<reference evidence="1 2" key="1">
    <citation type="submission" date="2008-07" db="EMBL/GenBank/DDBJ databases">
        <authorList>
            <person name="El-Sayed N."/>
            <person name="Caler E."/>
            <person name="Inman J."/>
            <person name="Amedeo P."/>
            <person name="Hass B."/>
            <person name="Wortman J."/>
        </authorList>
    </citation>
    <scope>NUCLEOTIDE SEQUENCE [LARGE SCALE GENOMIC DNA]</scope>
    <source>
        <strain evidence="2">ATCC 50983 / TXsc</strain>
    </source>
</reference>
<dbReference type="RefSeq" id="XP_002777828.1">
    <property type="nucleotide sequence ID" value="XM_002777782.1"/>
</dbReference>
<proteinExistence type="predicted"/>
<dbReference type="GeneID" id="9052547"/>
<dbReference type="AlphaFoldDB" id="C5L0Y1"/>
<dbReference type="InParanoid" id="C5L0Y1"/>
<sequence>WIQTDFGFGGAKSAEPFLSSMRLFIDSSETRFSLYTLRGIPAQRNVTLPSGVHAWLRSSRARDF</sequence>
<protein>
    <submittedName>
        <fullName evidence="1">Uncharacterized protein</fullName>
    </submittedName>
</protein>
<organism evidence="2">
    <name type="scientific">Perkinsus marinus (strain ATCC 50983 / TXsc)</name>
    <dbReference type="NCBI Taxonomy" id="423536"/>
    <lineage>
        <taxon>Eukaryota</taxon>
        <taxon>Sar</taxon>
        <taxon>Alveolata</taxon>
        <taxon>Perkinsozoa</taxon>
        <taxon>Perkinsea</taxon>
        <taxon>Perkinsida</taxon>
        <taxon>Perkinsidae</taxon>
        <taxon>Perkinsus</taxon>
    </lineage>
</organism>
<feature type="non-terminal residue" evidence="1">
    <location>
        <position position="64"/>
    </location>
</feature>
<keyword evidence="2" id="KW-1185">Reference proteome</keyword>
<name>C5L0Y1_PERM5</name>
<gene>
    <name evidence="1" type="ORF">Pmar_PMAR008763</name>
</gene>
<evidence type="ECO:0000313" key="1">
    <source>
        <dbReference type="EMBL" id="EER09623.1"/>
    </source>
</evidence>
<accession>C5L0Y1</accession>
<evidence type="ECO:0000313" key="2">
    <source>
        <dbReference type="Proteomes" id="UP000007800"/>
    </source>
</evidence>
<feature type="non-terminal residue" evidence="1">
    <location>
        <position position="1"/>
    </location>
</feature>
<dbReference type="Proteomes" id="UP000007800">
    <property type="component" value="Unassembled WGS sequence"/>
</dbReference>
<dbReference type="EMBL" id="GG678140">
    <property type="protein sequence ID" value="EER09623.1"/>
    <property type="molecule type" value="Genomic_DNA"/>
</dbReference>